<dbReference type="OrthoDB" id="309640at2759"/>
<dbReference type="GO" id="GO:0019239">
    <property type="term" value="F:deaminase activity"/>
    <property type="evidence" value="ECO:0007669"/>
    <property type="project" value="TreeGrafter"/>
</dbReference>
<dbReference type="SUPFAM" id="SSF55298">
    <property type="entry name" value="YjgF-like"/>
    <property type="match status" value="1"/>
</dbReference>
<dbReference type="EMBL" id="MU155130">
    <property type="protein sequence ID" value="KAF9486483.1"/>
    <property type="molecule type" value="Genomic_DNA"/>
</dbReference>
<reference evidence="2" key="1">
    <citation type="submission" date="2020-11" db="EMBL/GenBank/DDBJ databases">
        <authorList>
            <consortium name="DOE Joint Genome Institute"/>
            <person name="Ahrendt S."/>
            <person name="Riley R."/>
            <person name="Andreopoulos W."/>
            <person name="Labutti K."/>
            <person name="Pangilinan J."/>
            <person name="Ruiz-Duenas F.J."/>
            <person name="Barrasa J.M."/>
            <person name="Sanchez-Garcia M."/>
            <person name="Camarero S."/>
            <person name="Miyauchi S."/>
            <person name="Serrano A."/>
            <person name="Linde D."/>
            <person name="Babiker R."/>
            <person name="Drula E."/>
            <person name="Ayuso-Fernandez I."/>
            <person name="Pacheco R."/>
            <person name="Padilla G."/>
            <person name="Ferreira P."/>
            <person name="Barriuso J."/>
            <person name="Kellner H."/>
            <person name="Castanera R."/>
            <person name="Alfaro M."/>
            <person name="Ramirez L."/>
            <person name="Pisabarro A.G."/>
            <person name="Kuo A."/>
            <person name="Tritt A."/>
            <person name="Lipzen A."/>
            <person name="He G."/>
            <person name="Yan M."/>
            <person name="Ng V."/>
            <person name="Cullen D."/>
            <person name="Martin F."/>
            <person name="Rosso M.-N."/>
            <person name="Henrissat B."/>
            <person name="Hibbett D."/>
            <person name="Martinez A.T."/>
            <person name="Grigoriev I.V."/>
        </authorList>
    </citation>
    <scope>NUCLEOTIDE SEQUENCE</scope>
    <source>
        <strain evidence="2">CIRM-BRFM 674</strain>
    </source>
</reference>
<keyword evidence="3" id="KW-1185">Reference proteome</keyword>
<dbReference type="InterPro" id="IPR035959">
    <property type="entry name" value="RutC-like_sf"/>
</dbReference>
<gene>
    <name evidence="2" type="ORF">BDN70DRAFT_988036</name>
</gene>
<sequence>MSETGEKIFVFTPDAVPPLPIFCTIIPSGNCLKHTDTTNAIAQAVVSKGIVYASGNIGCDSNFKLVEGGVQAQTRAALRNLAIILQAAGSGLEHIVKANIYLANMPRDFQAMNEVYAEFLGLPTVPGTGTAVEKTGSDG</sequence>
<organism evidence="2 3">
    <name type="scientific">Pholiota conissans</name>
    <dbReference type="NCBI Taxonomy" id="109636"/>
    <lineage>
        <taxon>Eukaryota</taxon>
        <taxon>Fungi</taxon>
        <taxon>Dikarya</taxon>
        <taxon>Basidiomycota</taxon>
        <taxon>Agaricomycotina</taxon>
        <taxon>Agaricomycetes</taxon>
        <taxon>Agaricomycetidae</taxon>
        <taxon>Agaricales</taxon>
        <taxon>Agaricineae</taxon>
        <taxon>Strophariaceae</taxon>
        <taxon>Pholiota</taxon>
    </lineage>
</organism>
<proteinExistence type="inferred from homology"/>
<dbReference type="AlphaFoldDB" id="A0A9P5ZEA3"/>
<dbReference type="InterPro" id="IPR006175">
    <property type="entry name" value="YjgF/YER057c/UK114"/>
</dbReference>
<dbReference type="Pfam" id="PF01042">
    <property type="entry name" value="Ribonuc_L-PSP"/>
    <property type="match status" value="1"/>
</dbReference>
<comment type="similarity">
    <text evidence="1">Belongs to the RutC family.</text>
</comment>
<evidence type="ECO:0000313" key="2">
    <source>
        <dbReference type="EMBL" id="KAF9486483.1"/>
    </source>
</evidence>
<comment type="caution">
    <text evidence="2">The sequence shown here is derived from an EMBL/GenBank/DDBJ whole genome shotgun (WGS) entry which is preliminary data.</text>
</comment>
<protein>
    <submittedName>
        <fullName evidence="2">YjgF-like protein</fullName>
    </submittedName>
</protein>
<name>A0A9P5ZEA3_9AGAR</name>
<dbReference type="CDD" id="cd00448">
    <property type="entry name" value="YjgF_YER057c_UK114_family"/>
    <property type="match status" value="1"/>
</dbReference>
<dbReference type="Proteomes" id="UP000807469">
    <property type="component" value="Unassembled WGS sequence"/>
</dbReference>
<dbReference type="GO" id="GO:0005829">
    <property type="term" value="C:cytosol"/>
    <property type="evidence" value="ECO:0007669"/>
    <property type="project" value="TreeGrafter"/>
</dbReference>
<evidence type="ECO:0000313" key="3">
    <source>
        <dbReference type="Proteomes" id="UP000807469"/>
    </source>
</evidence>
<dbReference type="PANTHER" id="PTHR11803:SF58">
    <property type="entry name" value="PROTEIN HMF1-RELATED"/>
    <property type="match status" value="1"/>
</dbReference>
<dbReference type="Gene3D" id="3.30.1330.40">
    <property type="entry name" value="RutC-like"/>
    <property type="match status" value="1"/>
</dbReference>
<dbReference type="GO" id="GO:0005739">
    <property type="term" value="C:mitochondrion"/>
    <property type="evidence" value="ECO:0007669"/>
    <property type="project" value="TreeGrafter"/>
</dbReference>
<evidence type="ECO:0000256" key="1">
    <source>
        <dbReference type="ARBA" id="ARBA00010552"/>
    </source>
</evidence>
<accession>A0A9P5ZEA3</accession>
<dbReference type="PANTHER" id="PTHR11803">
    <property type="entry name" value="2-IMINOBUTANOATE/2-IMINOPROPANOATE DEAMINASE RIDA"/>
    <property type="match status" value="1"/>
</dbReference>